<feature type="transmembrane region" description="Helical" evidence="5">
    <location>
        <begin position="86"/>
        <end position="104"/>
    </location>
</feature>
<keyword evidence="7" id="KW-1185">Reference proteome</keyword>
<feature type="transmembrane region" description="Helical" evidence="5">
    <location>
        <begin position="21"/>
        <end position="40"/>
    </location>
</feature>
<evidence type="ECO:0000256" key="5">
    <source>
        <dbReference type="SAM" id="Phobius"/>
    </source>
</evidence>
<dbReference type="AlphaFoldDB" id="A0A934UW38"/>
<evidence type="ECO:0000256" key="3">
    <source>
        <dbReference type="ARBA" id="ARBA00022989"/>
    </source>
</evidence>
<comment type="caution">
    <text evidence="6">The sequence shown here is derived from an EMBL/GenBank/DDBJ whole genome shotgun (WGS) entry which is preliminary data.</text>
</comment>
<accession>A0A934UW38</accession>
<dbReference type="RefSeq" id="WP_200116010.1">
    <property type="nucleotide sequence ID" value="NZ_JAEHOH010000018.1"/>
</dbReference>
<reference evidence="6" key="1">
    <citation type="submission" date="2020-12" db="EMBL/GenBank/DDBJ databases">
        <title>Leucobacter sp. CAS1, isolated from Chromium sludge.</title>
        <authorList>
            <person name="Xu Z."/>
        </authorList>
    </citation>
    <scope>NUCLEOTIDE SEQUENCE</scope>
    <source>
        <strain evidence="6">CSA1</strain>
    </source>
</reference>
<proteinExistence type="predicted"/>
<comment type="subcellular location">
    <subcellularLocation>
        <location evidence="1">Membrane</location>
        <topology evidence="1">Multi-pass membrane protein</topology>
    </subcellularLocation>
</comment>
<dbReference type="PANTHER" id="PTHR36460:SF1">
    <property type="entry name" value="UPF0132 DOMAIN PROTEIN (AFU_ORTHOLOGUE AFUA_3G10255)"/>
    <property type="match status" value="1"/>
</dbReference>
<evidence type="ECO:0000313" key="7">
    <source>
        <dbReference type="Proteomes" id="UP000608530"/>
    </source>
</evidence>
<keyword evidence="4 5" id="KW-0472">Membrane</keyword>
<evidence type="ECO:0000256" key="1">
    <source>
        <dbReference type="ARBA" id="ARBA00004141"/>
    </source>
</evidence>
<keyword evidence="2 5" id="KW-0812">Transmembrane</keyword>
<evidence type="ECO:0000313" key="6">
    <source>
        <dbReference type="EMBL" id="MBK0419868.1"/>
    </source>
</evidence>
<organism evidence="6 7">
    <name type="scientific">Leucobacter chromiisoli</name>
    <dbReference type="NCBI Taxonomy" id="2796471"/>
    <lineage>
        <taxon>Bacteria</taxon>
        <taxon>Bacillati</taxon>
        <taxon>Actinomycetota</taxon>
        <taxon>Actinomycetes</taxon>
        <taxon>Micrococcales</taxon>
        <taxon>Microbacteriaceae</taxon>
        <taxon>Leucobacter</taxon>
    </lineage>
</organism>
<keyword evidence="3 5" id="KW-1133">Transmembrane helix</keyword>
<evidence type="ECO:0000256" key="4">
    <source>
        <dbReference type="ARBA" id="ARBA00023136"/>
    </source>
</evidence>
<protein>
    <submittedName>
        <fullName evidence="6">DUF4870 domain-containing protein</fullName>
    </submittedName>
</protein>
<dbReference type="Pfam" id="PF09685">
    <property type="entry name" value="MamF_MmsF"/>
    <property type="match status" value="1"/>
</dbReference>
<dbReference type="Proteomes" id="UP000608530">
    <property type="component" value="Unassembled WGS sequence"/>
</dbReference>
<feature type="transmembrane region" description="Helical" evidence="5">
    <location>
        <begin position="52"/>
        <end position="80"/>
    </location>
</feature>
<sequence>MTEHAQPDPATNADDGIDPKIGGLVAYLTWIGGLIMLLTQRHPEVRFHGAQSILVTIAFTVVYLALGILQLLAGLILWWLGALFSVFYLVIGLGALALWILLAVKGYQLVHFKLPLVGDIAEKWAARQ</sequence>
<gene>
    <name evidence="6" type="ORF">JD276_12575</name>
</gene>
<dbReference type="InterPro" id="IPR019109">
    <property type="entry name" value="MamF_MmsF"/>
</dbReference>
<evidence type="ECO:0000256" key="2">
    <source>
        <dbReference type="ARBA" id="ARBA00022692"/>
    </source>
</evidence>
<dbReference type="PANTHER" id="PTHR36460">
    <property type="entry name" value="UPF0132 DOMAIN PROTEIN (AFU_ORTHOLOGUE AFUA_3G10255)"/>
    <property type="match status" value="1"/>
</dbReference>
<name>A0A934UW38_9MICO</name>
<dbReference type="GO" id="GO:0016020">
    <property type="term" value="C:membrane"/>
    <property type="evidence" value="ECO:0007669"/>
    <property type="project" value="UniProtKB-SubCell"/>
</dbReference>
<dbReference type="EMBL" id="JAEHOH010000018">
    <property type="protein sequence ID" value="MBK0419868.1"/>
    <property type="molecule type" value="Genomic_DNA"/>
</dbReference>